<keyword evidence="1" id="KW-0472">Membrane</keyword>
<dbReference type="RefSeq" id="WP_097110359.1">
    <property type="nucleotide sequence ID" value="NZ_CDHY01000012.1"/>
</dbReference>
<evidence type="ECO:0000313" key="3">
    <source>
        <dbReference type="EMBL" id="HAF0818509.1"/>
    </source>
</evidence>
<name>A0A741M6V7_SALTM</name>
<accession>A0A741M6V7</accession>
<protein>
    <submittedName>
        <fullName evidence="3">Uncharacterized protein</fullName>
    </submittedName>
</protein>
<dbReference type="AlphaFoldDB" id="A0A741M6V7"/>
<gene>
    <name evidence="2" type="ORF">G0K04_04050</name>
    <name evidence="3" type="ORF">G9W52_002728</name>
</gene>
<dbReference type="EMBL" id="DAANDH010000006">
    <property type="protein sequence ID" value="HAC9356627.1"/>
    <property type="molecule type" value="Genomic_DNA"/>
</dbReference>
<reference evidence="3" key="1">
    <citation type="journal article" date="2018" name="Genome Biol.">
        <title>SKESA: strategic k-mer extension for scrupulous assemblies.</title>
        <authorList>
            <person name="Souvorov A."/>
            <person name="Agarwala R."/>
            <person name="Lipman D.J."/>
        </authorList>
    </citation>
    <scope>NUCLEOTIDE SEQUENCE</scope>
    <source>
        <strain evidence="3">12-7051</strain>
        <strain evidence="2">S00022-15</strain>
    </source>
</reference>
<organism evidence="3">
    <name type="scientific">Salmonella typhimurium</name>
    <dbReference type="NCBI Taxonomy" id="90371"/>
    <lineage>
        <taxon>Bacteria</taxon>
        <taxon>Pseudomonadati</taxon>
        <taxon>Pseudomonadota</taxon>
        <taxon>Gammaproteobacteria</taxon>
        <taxon>Enterobacterales</taxon>
        <taxon>Enterobacteriaceae</taxon>
        <taxon>Salmonella</taxon>
    </lineage>
</organism>
<dbReference type="EMBL" id="DAATZX010000033">
    <property type="protein sequence ID" value="HAF0818509.1"/>
    <property type="molecule type" value="Genomic_DNA"/>
</dbReference>
<reference evidence="3" key="2">
    <citation type="submission" date="2018-07" db="EMBL/GenBank/DDBJ databases">
        <authorList>
            <consortium name="NCBI Pathogen Detection Project"/>
        </authorList>
    </citation>
    <scope>NUCLEOTIDE SEQUENCE</scope>
    <source>
        <strain evidence="3">12-7051</strain>
        <strain evidence="2">S00022-15</strain>
    </source>
</reference>
<evidence type="ECO:0000313" key="2">
    <source>
        <dbReference type="EMBL" id="HAC9356627.1"/>
    </source>
</evidence>
<sequence length="61" mass="7233">NENIRRFYRSAQKPDVIYQLLIAMLYKNIIIMFMYGDFFSGMIMLFNFAGQSYSAGYKKRG</sequence>
<feature type="transmembrane region" description="Helical" evidence="1">
    <location>
        <begin position="29"/>
        <end position="50"/>
    </location>
</feature>
<proteinExistence type="predicted"/>
<comment type="caution">
    <text evidence="3">The sequence shown here is derived from an EMBL/GenBank/DDBJ whole genome shotgun (WGS) entry which is preliminary data.</text>
</comment>
<evidence type="ECO:0000256" key="1">
    <source>
        <dbReference type="SAM" id="Phobius"/>
    </source>
</evidence>
<feature type="non-terminal residue" evidence="3">
    <location>
        <position position="1"/>
    </location>
</feature>
<keyword evidence="1" id="KW-1133">Transmembrane helix</keyword>
<keyword evidence="1" id="KW-0812">Transmembrane</keyword>